<dbReference type="AlphaFoldDB" id="A0AAV5UD43"/>
<gene>
    <name evidence="2" type="ORF">PENTCL1PPCAC_27039</name>
</gene>
<evidence type="ECO:0000256" key="1">
    <source>
        <dbReference type="SAM" id="MobiDB-lite"/>
    </source>
</evidence>
<name>A0AAV5UD43_9BILA</name>
<proteinExistence type="predicted"/>
<protein>
    <submittedName>
        <fullName evidence="2">Uncharacterized protein</fullName>
    </submittedName>
</protein>
<evidence type="ECO:0000313" key="3">
    <source>
        <dbReference type="Proteomes" id="UP001432027"/>
    </source>
</evidence>
<sequence length="111" mass="11629">TTPSPPSPFPPSPSPPPLSTHKSLHVSHSSKYIFNVKYPSSPIGMGIPPPPPPPPNPPPSSSLGIESPFSRRSFLLSFLVANTDGPDRSGIEVNRVLFSAGSSPPLVGIIE</sequence>
<accession>A0AAV5UD43</accession>
<feature type="region of interest" description="Disordered" evidence="1">
    <location>
        <begin position="43"/>
        <end position="66"/>
    </location>
</feature>
<organism evidence="2 3">
    <name type="scientific">Pristionchus entomophagus</name>
    <dbReference type="NCBI Taxonomy" id="358040"/>
    <lineage>
        <taxon>Eukaryota</taxon>
        <taxon>Metazoa</taxon>
        <taxon>Ecdysozoa</taxon>
        <taxon>Nematoda</taxon>
        <taxon>Chromadorea</taxon>
        <taxon>Rhabditida</taxon>
        <taxon>Rhabditina</taxon>
        <taxon>Diplogasteromorpha</taxon>
        <taxon>Diplogasteroidea</taxon>
        <taxon>Neodiplogasteridae</taxon>
        <taxon>Pristionchus</taxon>
    </lineage>
</organism>
<comment type="caution">
    <text evidence="2">The sequence shown here is derived from an EMBL/GenBank/DDBJ whole genome shotgun (WGS) entry which is preliminary data.</text>
</comment>
<reference evidence="2" key="1">
    <citation type="submission" date="2023-10" db="EMBL/GenBank/DDBJ databases">
        <title>Genome assembly of Pristionchus species.</title>
        <authorList>
            <person name="Yoshida K."/>
            <person name="Sommer R.J."/>
        </authorList>
    </citation>
    <scope>NUCLEOTIDE SEQUENCE</scope>
    <source>
        <strain evidence="2">RS0144</strain>
    </source>
</reference>
<feature type="non-terminal residue" evidence="2">
    <location>
        <position position="1"/>
    </location>
</feature>
<feature type="region of interest" description="Disordered" evidence="1">
    <location>
        <begin position="1"/>
        <end position="23"/>
    </location>
</feature>
<feature type="compositionally biased region" description="Pro residues" evidence="1">
    <location>
        <begin position="47"/>
        <end position="60"/>
    </location>
</feature>
<keyword evidence="3" id="KW-1185">Reference proteome</keyword>
<dbReference type="EMBL" id="BTSX01000006">
    <property type="protein sequence ID" value="GMT04865.1"/>
    <property type="molecule type" value="Genomic_DNA"/>
</dbReference>
<evidence type="ECO:0000313" key="2">
    <source>
        <dbReference type="EMBL" id="GMT04865.1"/>
    </source>
</evidence>
<dbReference type="Proteomes" id="UP001432027">
    <property type="component" value="Unassembled WGS sequence"/>
</dbReference>
<feature type="compositionally biased region" description="Pro residues" evidence="1">
    <location>
        <begin position="1"/>
        <end position="18"/>
    </location>
</feature>